<evidence type="ECO:0000313" key="2">
    <source>
        <dbReference type="Proteomes" id="UP000560131"/>
    </source>
</evidence>
<dbReference type="RefSeq" id="WP_184033778.1">
    <property type="nucleotide sequence ID" value="NZ_BAABAR010000007.1"/>
</dbReference>
<sequence length="135" mass="14764">MTFEAALTARARGDAQLGAATGEKGGWTRILSGLPELTFQTITDVRAEHFKGFQPRQTTVQIDIWAETATEAAALRERCITVFVAADVIGGVRFQRAVIANVRGGPEPEQPGEPQRFRDEIARESIDIIFTHTPA</sequence>
<organism evidence="1 2">
    <name type="scientific">Sphingomonas endophytica</name>
    <dbReference type="NCBI Taxonomy" id="869719"/>
    <lineage>
        <taxon>Bacteria</taxon>
        <taxon>Pseudomonadati</taxon>
        <taxon>Pseudomonadota</taxon>
        <taxon>Alphaproteobacteria</taxon>
        <taxon>Sphingomonadales</taxon>
        <taxon>Sphingomonadaceae</taxon>
        <taxon>Sphingomonas</taxon>
    </lineage>
</organism>
<reference evidence="1 2" key="1">
    <citation type="submission" date="2020-08" db="EMBL/GenBank/DDBJ databases">
        <title>Genomic Encyclopedia of Type Strains, Phase IV (KMG-IV): sequencing the most valuable type-strain genomes for metagenomic binning, comparative biology and taxonomic classification.</title>
        <authorList>
            <person name="Goeker M."/>
        </authorList>
    </citation>
    <scope>NUCLEOTIDE SEQUENCE [LARGE SCALE GENOMIC DNA]</scope>
    <source>
        <strain evidence="1 2">DSM 101535</strain>
    </source>
</reference>
<proteinExistence type="predicted"/>
<gene>
    <name evidence="1" type="ORF">FHS97_000958</name>
</gene>
<comment type="caution">
    <text evidence="1">The sequence shown here is derived from an EMBL/GenBank/DDBJ whole genome shotgun (WGS) entry which is preliminary data.</text>
</comment>
<keyword evidence="2" id="KW-1185">Reference proteome</keyword>
<protein>
    <recommendedName>
        <fullName evidence="3">DUF3168 domain-containing protein</fullName>
    </recommendedName>
</protein>
<accession>A0ABR6N4A4</accession>
<dbReference type="EMBL" id="JACIJN010000002">
    <property type="protein sequence ID" value="MBB5725050.1"/>
    <property type="molecule type" value="Genomic_DNA"/>
</dbReference>
<evidence type="ECO:0000313" key="1">
    <source>
        <dbReference type="EMBL" id="MBB5725050.1"/>
    </source>
</evidence>
<evidence type="ECO:0008006" key="3">
    <source>
        <dbReference type="Google" id="ProtNLM"/>
    </source>
</evidence>
<name>A0ABR6N4A4_9SPHN</name>
<dbReference type="Proteomes" id="UP000560131">
    <property type="component" value="Unassembled WGS sequence"/>
</dbReference>